<dbReference type="EMBL" id="JAWJWE010000006">
    <property type="protein sequence ID" value="KAK6632837.1"/>
    <property type="molecule type" value="Genomic_DNA"/>
</dbReference>
<protein>
    <submittedName>
        <fullName evidence="1">Uncharacterized protein</fullName>
    </submittedName>
</protein>
<proteinExistence type="predicted"/>
<dbReference type="Proteomes" id="UP001372834">
    <property type="component" value="Unassembled WGS sequence"/>
</dbReference>
<gene>
    <name evidence="1" type="ORF">RUM43_012576</name>
</gene>
<organism evidence="1 2">
    <name type="scientific">Polyplax serrata</name>
    <name type="common">Common mouse louse</name>
    <dbReference type="NCBI Taxonomy" id="468196"/>
    <lineage>
        <taxon>Eukaryota</taxon>
        <taxon>Metazoa</taxon>
        <taxon>Ecdysozoa</taxon>
        <taxon>Arthropoda</taxon>
        <taxon>Hexapoda</taxon>
        <taxon>Insecta</taxon>
        <taxon>Pterygota</taxon>
        <taxon>Neoptera</taxon>
        <taxon>Paraneoptera</taxon>
        <taxon>Psocodea</taxon>
        <taxon>Troctomorpha</taxon>
        <taxon>Phthiraptera</taxon>
        <taxon>Anoplura</taxon>
        <taxon>Polyplacidae</taxon>
        <taxon>Polyplax</taxon>
    </lineage>
</organism>
<accession>A0AAN8P5B8</accession>
<dbReference type="AlphaFoldDB" id="A0AAN8P5B8"/>
<name>A0AAN8P5B8_POLSC</name>
<evidence type="ECO:0000313" key="1">
    <source>
        <dbReference type="EMBL" id="KAK6632837.1"/>
    </source>
</evidence>
<comment type="caution">
    <text evidence="1">The sequence shown here is derived from an EMBL/GenBank/DDBJ whole genome shotgun (WGS) entry which is preliminary data.</text>
</comment>
<evidence type="ECO:0000313" key="2">
    <source>
        <dbReference type="Proteomes" id="UP001372834"/>
    </source>
</evidence>
<sequence>MRGVPLVERNQVLGEGTKTGQSFSNIRSGMSQRQIWATEANVTDNECEKTLQSVFCEVMEKISSIGVKEWVELISRTQKEYNLKDHEVRLKAAWVLKGRAGKKFQLRRGTLNE</sequence>
<reference evidence="1 2" key="1">
    <citation type="submission" date="2023-10" db="EMBL/GenBank/DDBJ databases">
        <title>Genomes of two closely related lineages of the louse Polyplax serrata with different host specificities.</title>
        <authorList>
            <person name="Martinu J."/>
            <person name="Tarabai H."/>
            <person name="Stefka J."/>
            <person name="Hypsa V."/>
        </authorList>
    </citation>
    <scope>NUCLEOTIDE SEQUENCE [LARGE SCALE GENOMIC DNA]</scope>
    <source>
        <strain evidence="1">HR10_N</strain>
    </source>
</reference>